<proteinExistence type="predicted"/>
<name>A0AA88RXQ8_9ASTE</name>
<dbReference type="EMBL" id="JAVXUO010000273">
    <property type="protein sequence ID" value="KAK2993759.1"/>
    <property type="molecule type" value="Genomic_DNA"/>
</dbReference>
<comment type="caution">
    <text evidence="1">The sequence shown here is derived from an EMBL/GenBank/DDBJ whole genome shotgun (WGS) entry which is preliminary data.</text>
</comment>
<evidence type="ECO:0000313" key="2">
    <source>
        <dbReference type="Proteomes" id="UP001187471"/>
    </source>
</evidence>
<protein>
    <submittedName>
        <fullName evidence="1">Uncharacterized protein</fullName>
    </submittedName>
</protein>
<organism evidence="1 2">
    <name type="scientific">Escallonia rubra</name>
    <dbReference type="NCBI Taxonomy" id="112253"/>
    <lineage>
        <taxon>Eukaryota</taxon>
        <taxon>Viridiplantae</taxon>
        <taxon>Streptophyta</taxon>
        <taxon>Embryophyta</taxon>
        <taxon>Tracheophyta</taxon>
        <taxon>Spermatophyta</taxon>
        <taxon>Magnoliopsida</taxon>
        <taxon>eudicotyledons</taxon>
        <taxon>Gunneridae</taxon>
        <taxon>Pentapetalae</taxon>
        <taxon>asterids</taxon>
        <taxon>campanulids</taxon>
        <taxon>Escalloniales</taxon>
        <taxon>Escalloniaceae</taxon>
        <taxon>Escallonia</taxon>
    </lineage>
</organism>
<accession>A0AA88RXQ8</accession>
<gene>
    <name evidence="1" type="ORF">RJ640_025066</name>
</gene>
<evidence type="ECO:0000313" key="1">
    <source>
        <dbReference type="EMBL" id="KAK2993759.1"/>
    </source>
</evidence>
<sequence>MAIRLSMVSSKPLSFHNPLLNQRLVRAPGPLFGHNENIKLAEGVLQIERLSSIGRKLRIISRMEIVNGARGSSISFET</sequence>
<dbReference type="Proteomes" id="UP001187471">
    <property type="component" value="Unassembled WGS sequence"/>
</dbReference>
<reference evidence="1" key="1">
    <citation type="submission" date="2022-12" db="EMBL/GenBank/DDBJ databases">
        <title>Draft genome assemblies for two species of Escallonia (Escalloniales).</title>
        <authorList>
            <person name="Chanderbali A."/>
            <person name="Dervinis C."/>
            <person name="Anghel I."/>
            <person name="Soltis D."/>
            <person name="Soltis P."/>
            <person name="Zapata F."/>
        </authorList>
    </citation>
    <scope>NUCLEOTIDE SEQUENCE</scope>
    <source>
        <strain evidence="1">UCBG92.1500</strain>
        <tissue evidence="1">Leaf</tissue>
    </source>
</reference>
<keyword evidence="2" id="KW-1185">Reference proteome</keyword>
<dbReference type="AlphaFoldDB" id="A0AA88RXQ8"/>